<reference evidence="5" key="1">
    <citation type="submission" date="2016-04" db="UniProtKB">
        <authorList>
            <consortium name="WormBaseParasite"/>
        </authorList>
    </citation>
    <scope>IDENTIFICATION</scope>
</reference>
<dbReference type="PRINTS" id="PR00080">
    <property type="entry name" value="SDRFAMILY"/>
</dbReference>
<dbReference type="STRING" id="27835.A0A158R323"/>
<evidence type="ECO:0000313" key="3">
    <source>
        <dbReference type="EMBL" id="VDL80992.1"/>
    </source>
</evidence>
<dbReference type="SUPFAM" id="SSF51735">
    <property type="entry name" value="NAD(P)-binding Rossmann-fold domains"/>
    <property type="match status" value="2"/>
</dbReference>
<dbReference type="InterPro" id="IPR036291">
    <property type="entry name" value="NAD(P)-bd_dom_sf"/>
</dbReference>
<dbReference type="Proteomes" id="UP000271162">
    <property type="component" value="Unassembled WGS sequence"/>
</dbReference>
<reference evidence="3 4" key="2">
    <citation type="submission" date="2018-11" db="EMBL/GenBank/DDBJ databases">
        <authorList>
            <consortium name="Pathogen Informatics"/>
        </authorList>
    </citation>
    <scope>NUCLEOTIDE SEQUENCE [LARGE SCALE GENOMIC DNA]</scope>
</reference>
<dbReference type="FunFam" id="3.40.50.720:FF:000084">
    <property type="entry name" value="Short-chain dehydrogenase reductase"/>
    <property type="match status" value="1"/>
</dbReference>
<keyword evidence="4" id="KW-1185">Reference proteome</keyword>
<dbReference type="WBParaSite" id="NBR_0001737201-mRNA-1">
    <property type="protein sequence ID" value="NBR_0001737201-mRNA-1"/>
    <property type="gene ID" value="NBR_0001737201"/>
</dbReference>
<dbReference type="PANTHER" id="PTHR43975">
    <property type="entry name" value="ZGC:101858"/>
    <property type="match status" value="1"/>
</dbReference>
<evidence type="ECO:0000313" key="4">
    <source>
        <dbReference type="Proteomes" id="UP000271162"/>
    </source>
</evidence>
<dbReference type="EMBL" id="UYSL01022726">
    <property type="protein sequence ID" value="VDL80992.1"/>
    <property type="molecule type" value="Genomic_DNA"/>
</dbReference>
<evidence type="ECO:0000256" key="2">
    <source>
        <dbReference type="RuleBase" id="RU000363"/>
    </source>
</evidence>
<dbReference type="OMA" id="NAICPFY"/>
<dbReference type="InterPro" id="IPR002347">
    <property type="entry name" value="SDR_fam"/>
</dbReference>
<dbReference type="InterPro" id="IPR020904">
    <property type="entry name" value="Sc_DH/Rdtase_CS"/>
</dbReference>
<evidence type="ECO:0000313" key="5">
    <source>
        <dbReference type="WBParaSite" id="NBR_0001737201-mRNA-1"/>
    </source>
</evidence>
<keyword evidence="1" id="KW-0560">Oxidoreductase</keyword>
<comment type="similarity">
    <text evidence="2">Belongs to the short-chain dehydrogenases/reductases (SDR) family.</text>
</comment>
<dbReference type="GO" id="GO:0016491">
    <property type="term" value="F:oxidoreductase activity"/>
    <property type="evidence" value="ECO:0007669"/>
    <property type="project" value="UniProtKB-KW"/>
</dbReference>
<gene>
    <name evidence="3" type="ORF">NBR_LOCUS17373</name>
</gene>
<organism evidence="5">
    <name type="scientific">Nippostrongylus brasiliensis</name>
    <name type="common">Rat hookworm</name>
    <dbReference type="NCBI Taxonomy" id="27835"/>
    <lineage>
        <taxon>Eukaryota</taxon>
        <taxon>Metazoa</taxon>
        <taxon>Ecdysozoa</taxon>
        <taxon>Nematoda</taxon>
        <taxon>Chromadorea</taxon>
        <taxon>Rhabditida</taxon>
        <taxon>Rhabditina</taxon>
        <taxon>Rhabditomorpha</taxon>
        <taxon>Strongyloidea</taxon>
        <taxon>Heligmosomidae</taxon>
        <taxon>Nippostrongylus</taxon>
    </lineage>
</organism>
<sequence>MPVAIITGASSGIGRATALLFAANKYQLSLTGRNEAALKEVAKECVQQGITEGDVVISATDLAAESAPKVIVDNTLTKFNRIDSLVNSAGILKAGAIIDSDISVYDELFNTNVRCLVRLTKAALPHIIKSRGTVVNVSSINGPCPFAGVAYYCMTKSAVDQFTKCLALEMAPHGVRVNAVKSEADMVLVAVVTDSSSKYGEHLMVLIFFTLCFHLFKVITTAGDLCDEASAKKLLENTINQYHRIDTLVNSAGILVSGNVLDAGMDLYDRQMEVNVRSIVMLTRLALPHIIAAKGTVVNVSSITGPCPFPGVTYYCMSKAAIDQFTNPGVIVTNVHKRAGMDDKSYQEFLEKGKTTHALGRVGEAAEVAEAVLFLASDRSSFTTGELLRVDGGRGIMHPR</sequence>
<dbReference type="Pfam" id="PF00106">
    <property type="entry name" value="adh_short"/>
    <property type="match status" value="2"/>
</dbReference>
<dbReference type="PRINTS" id="PR00081">
    <property type="entry name" value="GDHRDH"/>
</dbReference>
<dbReference type="PROSITE" id="PS00061">
    <property type="entry name" value="ADH_SHORT"/>
    <property type="match status" value="1"/>
</dbReference>
<dbReference type="Pfam" id="PF13561">
    <property type="entry name" value="adh_short_C2"/>
    <property type="match status" value="1"/>
</dbReference>
<evidence type="ECO:0000256" key="1">
    <source>
        <dbReference type="ARBA" id="ARBA00023002"/>
    </source>
</evidence>
<dbReference type="Gene3D" id="3.40.50.720">
    <property type="entry name" value="NAD(P)-binding Rossmann-like Domain"/>
    <property type="match status" value="2"/>
</dbReference>
<proteinExistence type="inferred from homology"/>
<accession>A0A158R323</accession>
<dbReference type="PANTHER" id="PTHR43975:SF2">
    <property type="entry name" value="EG:BACR7A4.14 PROTEIN-RELATED"/>
    <property type="match status" value="1"/>
</dbReference>
<dbReference type="AlphaFoldDB" id="A0A158R323"/>
<name>A0A158R323_NIPBR</name>
<dbReference type="CDD" id="cd05233">
    <property type="entry name" value="SDR_c"/>
    <property type="match status" value="1"/>
</dbReference>
<protein>
    <submittedName>
        <fullName evidence="5">Short-chain dehydrogenease/reductase-like protein</fullName>
    </submittedName>
</protein>